<name>A0A382WWR8_9ZZZZ</name>
<protein>
    <recommendedName>
        <fullName evidence="2">DegT/DnrJ/EryC1/StrS aminotransferase family protein</fullName>
    </recommendedName>
</protein>
<dbReference type="PANTHER" id="PTHR30244:SF34">
    <property type="entry name" value="DTDP-4-AMINO-4,6-DIDEOXYGALACTOSE TRANSAMINASE"/>
    <property type="match status" value="1"/>
</dbReference>
<feature type="non-terminal residue" evidence="1">
    <location>
        <position position="225"/>
    </location>
</feature>
<gene>
    <name evidence="1" type="ORF">METZ01_LOCUS416200</name>
</gene>
<evidence type="ECO:0008006" key="2">
    <source>
        <dbReference type="Google" id="ProtNLM"/>
    </source>
</evidence>
<organism evidence="1">
    <name type="scientific">marine metagenome</name>
    <dbReference type="NCBI Taxonomy" id="408172"/>
    <lineage>
        <taxon>unclassified sequences</taxon>
        <taxon>metagenomes</taxon>
        <taxon>ecological metagenomes</taxon>
    </lineage>
</organism>
<dbReference type="InterPro" id="IPR015424">
    <property type="entry name" value="PyrdxlP-dep_Trfase"/>
</dbReference>
<dbReference type="PANTHER" id="PTHR30244">
    <property type="entry name" value="TRANSAMINASE"/>
    <property type="match status" value="1"/>
</dbReference>
<accession>A0A382WWR8</accession>
<dbReference type="GO" id="GO:0008483">
    <property type="term" value="F:transaminase activity"/>
    <property type="evidence" value="ECO:0007669"/>
    <property type="project" value="TreeGrafter"/>
</dbReference>
<dbReference type="SUPFAM" id="SSF53383">
    <property type="entry name" value="PLP-dependent transferases"/>
    <property type="match status" value="1"/>
</dbReference>
<proteinExistence type="predicted"/>
<dbReference type="Pfam" id="PF01041">
    <property type="entry name" value="DegT_DnrJ_EryC1"/>
    <property type="match status" value="1"/>
</dbReference>
<dbReference type="InterPro" id="IPR000653">
    <property type="entry name" value="DegT/StrS_aminotransferase"/>
</dbReference>
<dbReference type="Gene3D" id="3.40.640.10">
    <property type="entry name" value="Type I PLP-dependent aspartate aminotransferase-like (Major domain)"/>
    <property type="match status" value="1"/>
</dbReference>
<dbReference type="GO" id="GO:0030170">
    <property type="term" value="F:pyridoxal phosphate binding"/>
    <property type="evidence" value="ECO:0007669"/>
    <property type="project" value="TreeGrafter"/>
</dbReference>
<reference evidence="1" key="1">
    <citation type="submission" date="2018-05" db="EMBL/GenBank/DDBJ databases">
        <authorList>
            <person name="Lanie J.A."/>
            <person name="Ng W.-L."/>
            <person name="Kazmierczak K.M."/>
            <person name="Andrzejewski T.M."/>
            <person name="Davidsen T.M."/>
            <person name="Wayne K.J."/>
            <person name="Tettelin H."/>
            <person name="Glass J.I."/>
            <person name="Rusch D."/>
            <person name="Podicherti R."/>
            <person name="Tsui H.-C.T."/>
            <person name="Winkler M.E."/>
        </authorList>
    </citation>
    <scope>NUCLEOTIDE SEQUENCE</scope>
</reference>
<dbReference type="AlphaFoldDB" id="A0A382WWR8"/>
<dbReference type="GO" id="GO:0000271">
    <property type="term" value="P:polysaccharide biosynthetic process"/>
    <property type="evidence" value="ECO:0007669"/>
    <property type="project" value="TreeGrafter"/>
</dbReference>
<evidence type="ECO:0000313" key="1">
    <source>
        <dbReference type="EMBL" id="SVD63346.1"/>
    </source>
</evidence>
<dbReference type="InterPro" id="IPR015421">
    <property type="entry name" value="PyrdxlP-dep_Trfase_major"/>
</dbReference>
<dbReference type="EMBL" id="UINC01163180">
    <property type="protein sequence ID" value="SVD63346.1"/>
    <property type="molecule type" value="Genomic_DNA"/>
</dbReference>
<sequence length="225" mass="24689">MRRITSASPSITQAEIDLVSEAIRDGWNERMNFYIDQFVEEFANFVGIDYCLPTAHGTDAIHLAMLAFGIGPGDEVIVPDLTWVASVAPIVYVGATPVFVDVDPLSWCVTAESIDRKISPRTKAVVVVDLLGNMPEWNEIRDLCLQRDLRIIEDAAEGLGARYEGNQAGTFGEIGVFSFNATKLVMAGQGGALCTDNADLFQQAKLQAHHGIDKSDSNRYYWSTV</sequence>